<organism evidence="1">
    <name type="scientific">marine metagenome</name>
    <dbReference type="NCBI Taxonomy" id="408172"/>
    <lineage>
        <taxon>unclassified sequences</taxon>
        <taxon>metagenomes</taxon>
        <taxon>ecological metagenomes</taxon>
    </lineage>
</organism>
<dbReference type="EMBL" id="UINC01122574">
    <property type="protein sequence ID" value="SVC98469.1"/>
    <property type="molecule type" value="Genomic_DNA"/>
</dbReference>
<dbReference type="AlphaFoldDB" id="A0A382RLB0"/>
<accession>A0A382RLB0</accession>
<proteinExistence type="predicted"/>
<protein>
    <submittedName>
        <fullName evidence="1">Uncharacterized protein</fullName>
    </submittedName>
</protein>
<reference evidence="1" key="1">
    <citation type="submission" date="2018-05" db="EMBL/GenBank/DDBJ databases">
        <authorList>
            <person name="Lanie J.A."/>
            <person name="Ng W.-L."/>
            <person name="Kazmierczak K.M."/>
            <person name="Andrzejewski T.M."/>
            <person name="Davidsen T.M."/>
            <person name="Wayne K.J."/>
            <person name="Tettelin H."/>
            <person name="Glass J.I."/>
            <person name="Rusch D."/>
            <person name="Podicherti R."/>
            <person name="Tsui H.-C.T."/>
            <person name="Winkler M.E."/>
        </authorList>
    </citation>
    <scope>NUCLEOTIDE SEQUENCE</scope>
</reference>
<gene>
    <name evidence="1" type="ORF">METZ01_LOCUS351323</name>
</gene>
<name>A0A382RLB0_9ZZZZ</name>
<sequence length="61" mass="7431">MTKLRIEKIKDFFLRKKKEGKQLIFFEKIDKNTSREQIKENIKNLLIKQGFKYVPSKKDTK</sequence>
<evidence type="ECO:0000313" key="1">
    <source>
        <dbReference type="EMBL" id="SVC98469.1"/>
    </source>
</evidence>